<keyword evidence="5 6" id="KW-0238">DNA-binding</keyword>
<evidence type="ECO:0000256" key="3">
    <source>
        <dbReference type="ARBA" id="ARBA00022741"/>
    </source>
</evidence>
<dbReference type="SUPFAM" id="SSF52540">
    <property type="entry name" value="P-loop containing nucleoside triphosphate hydrolases"/>
    <property type="match status" value="1"/>
</dbReference>
<dbReference type="PANTHER" id="PTHR32182:SF0">
    <property type="entry name" value="DNA REPLICATION AND REPAIR PROTEIN RECF"/>
    <property type="match status" value="1"/>
</dbReference>
<comment type="function">
    <text evidence="6">The RecF protein is involved in DNA metabolism; it is required for DNA replication and normal SOS inducibility. RecF binds preferentially to single-stranded, linear DNA. It also seems to bind ATP.</text>
</comment>
<evidence type="ECO:0000256" key="2">
    <source>
        <dbReference type="ARBA" id="ARBA00022705"/>
    </source>
</evidence>
<feature type="binding site" evidence="6">
    <location>
        <begin position="31"/>
        <end position="38"/>
    </location>
    <ligand>
        <name>ATP</name>
        <dbReference type="ChEBI" id="CHEBI:30616"/>
    </ligand>
</feature>
<dbReference type="Pfam" id="PF02463">
    <property type="entry name" value="SMC_N"/>
    <property type="match status" value="1"/>
</dbReference>
<keyword evidence="9" id="KW-1185">Reference proteome</keyword>
<dbReference type="HAMAP" id="MF_00365">
    <property type="entry name" value="RecF"/>
    <property type="match status" value="1"/>
</dbReference>
<sequence length="370" mass="39647">MTALTRLTLTDFRNYASLALPLDGRHVCLYGANGAGKTNLLEAISQLGPGRGLRSATLQEMTRKDAPGGWAVSATLLSGQKIGVGLDSGPSAKRNVRIDGAPATASDLAELIRIVWLTPSMDGVFRGSASDRRRFFDRQVMSHMPTHGTAASRYEKAMRERNALLERGHVDPAWADAIEARMAEAGAEMAINRAYVLEALQAAIETRPEGHFPKADLSLEGKAEIAALRGDDFKSIFESLAETFRTTRRRDIAAGRTIDGPHRTDLDVIHRPTGAPAKDASTGQQKALLIGLILASASALRAGGEGPSPLLLLDEAAAHLDANRRAALFDELTALGGQAWLTGTESFLFEAFGDRAQRVRVEDGKAVAED</sequence>
<keyword evidence="6" id="KW-0742">SOS response</keyword>
<dbReference type="eggNOG" id="COG1195">
    <property type="taxonomic scope" value="Bacteria"/>
</dbReference>
<evidence type="ECO:0000256" key="1">
    <source>
        <dbReference type="ARBA" id="ARBA00022490"/>
    </source>
</evidence>
<organism evidence="8 9">
    <name type="scientific">Hyphomonas pacifica</name>
    <dbReference type="NCBI Taxonomy" id="1280941"/>
    <lineage>
        <taxon>Bacteria</taxon>
        <taxon>Pseudomonadati</taxon>
        <taxon>Pseudomonadota</taxon>
        <taxon>Alphaproteobacteria</taxon>
        <taxon>Hyphomonadales</taxon>
        <taxon>Hyphomonadaceae</taxon>
        <taxon>Hyphomonas</taxon>
    </lineage>
</organism>
<gene>
    <name evidence="6" type="primary">recF</name>
    <name evidence="8" type="ORF">HY3_00890</name>
</gene>
<dbReference type="RefSeq" id="WP_034823503.1">
    <property type="nucleotide sequence ID" value="NZ_AWFA01000001.1"/>
</dbReference>
<dbReference type="GO" id="GO:0003697">
    <property type="term" value="F:single-stranded DNA binding"/>
    <property type="evidence" value="ECO:0007669"/>
    <property type="project" value="UniProtKB-UniRule"/>
</dbReference>
<dbReference type="NCBIfam" id="TIGR00611">
    <property type="entry name" value="recf"/>
    <property type="match status" value="1"/>
</dbReference>
<comment type="caution">
    <text evidence="8">The sequence shown here is derived from an EMBL/GenBank/DDBJ whole genome shotgun (WGS) entry which is preliminary data.</text>
</comment>
<dbReference type="GO" id="GO:0005524">
    <property type="term" value="F:ATP binding"/>
    <property type="evidence" value="ECO:0007669"/>
    <property type="project" value="UniProtKB-UniRule"/>
</dbReference>
<dbReference type="InterPro" id="IPR001238">
    <property type="entry name" value="DNA-binding_RecF"/>
</dbReference>
<evidence type="ECO:0000256" key="6">
    <source>
        <dbReference type="HAMAP-Rule" id="MF_00365"/>
    </source>
</evidence>
<keyword evidence="6" id="KW-0234">DNA repair</keyword>
<keyword evidence="6" id="KW-0227">DNA damage</keyword>
<dbReference type="InterPro" id="IPR042174">
    <property type="entry name" value="RecF_2"/>
</dbReference>
<feature type="domain" description="RecF/RecN/SMC N-terminal" evidence="7">
    <location>
        <begin position="4"/>
        <end position="336"/>
    </location>
</feature>
<proteinExistence type="inferred from homology"/>
<dbReference type="Gene3D" id="1.20.1050.90">
    <property type="entry name" value="RecF/RecN/SMC, N-terminal domain"/>
    <property type="match status" value="1"/>
</dbReference>
<dbReference type="InterPro" id="IPR027417">
    <property type="entry name" value="P-loop_NTPase"/>
</dbReference>
<comment type="subcellular location">
    <subcellularLocation>
        <location evidence="6">Cytoplasm</location>
    </subcellularLocation>
</comment>
<reference evidence="8 9" key="1">
    <citation type="submission" date="2013-04" db="EMBL/GenBank/DDBJ databases">
        <title>Hyphomonas sp. T24B3 Genome Sequencing.</title>
        <authorList>
            <person name="Lai Q."/>
            <person name="Shao Z."/>
        </authorList>
    </citation>
    <scope>NUCLEOTIDE SEQUENCE [LARGE SCALE GENOMIC DNA]</scope>
    <source>
        <strain evidence="8 9">T24B3</strain>
    </source>
</reference>
<keyword evidence="2 6" id="KW-0235">DNA replication</keyword>
<protein>
    <recommendedName>
        <fullName evidence="6">DNA replication and repair protein RecF</fullName>
    </recommendedName>
</protein>
<dbReference type="EMBL" id="AWFB01000001">
    <property type="protein sequence ID" value="RAN36167.1"/>
    <property type="molecule type" value="Genomic_DNA"/>
</dbReference>
<dbReference type="PANTHER" id="PTHR32182">
    <property type="entry name" value="DNA REPLICATION AND REPAIR PROTEIN RECF"/>
    <property type="match status" value="1"/>
</dbReference>
<dbReference type="GO" id="GO:0005737">
    <property type="term" value="C:cytoplasm"/>
    <property type="evidence" value="ECO:0007669"/>
    <property type="project" value="UniProtKB-SubCell"/>
</dbReference>
<dbReference type="Gene3D" id="3.40.50.300">
    <property type="entry name" value="P-loop containing nucleotide triphosphate hydrolases"/>
    <property type="match status" value="1"/>
</dbReference>
<accession>A0A062U8L7</accession>
<dbReference type="GO" id="GO:0006302">
    <property type="term" value="P:double-strand break repair"/>
    <property type="evidence" value="ECO:0007669"/>
    <property type="project" value="TreeGrafter"/>
</dbReference>
<evidence type="ECO:0000259" key="7">
    <source>
        <dbReference type="Pfam" id="PF02463"/>
    </source>
</evidence>
<dbReference type="AlphaFoldDB" id="A0A062U8L7"/>
<dbReference type="InterPro" id="IPR003395">
    <property type="entry name" value="RecF/RecN/SMC_N"/>
</dbReference>
<dbReference type="GO" id="GO:0000731">
    <property type="term" value="P:DNA synthesis involved in DNA repair"/>
    <property type="evidence" value="ECO:0007669"/>
    <property type="project" value="TreeGrafter"/>
</dbReference>
<evidence type="ECO:0000313" key="8">
    <source>
        <dbReference type="EMBL" id="RAN36167.1"/>
    </source>
</evidence>
<evidence type="ECO:0000313" key="9">
    <source>
        <dbReference type="Proteomes" id="UP000249123"/>
    </source>
</evidence>
<comment type="similarity">
    <text evidence="6">Belongs to the RecF family.</text>
</comment>
<dbReference type="STRING" id="1280941.HY2_00180"/>
<keyword evidence="4 6" id="KW-0067">ATP-binding</keyword>
<dbReference type="Proteomes" id="UP000249123">
    <property type="component" value="Unassembled WGS sequence"/>
</dbReference>
<keyword evidence="3 6" id="KW-0547">Nucleotide-binding</keyword>
<evidence type="ECO:0000256" key="5">
    <source>
        <dbReference type="ARBA" id="ARBA00023125"/>
    </source>
</evidence>
<dbReference type="GO" id="GO:0009432">
    <property type="term" value="P:SOS response"/>
    <property type="evidence" value="ECO:0007669"/>
    <property type="project" value="UniProtKB-UniRule"/>
</dbReference>
<evidence type="ECO:0000256" key="4">
    <source>
        <dbReference type="ARBA" id="ARBA00022840"/>
    </source>
</evidence>
<keyword evidence="1 6" id="KW-0963">Cytoplasm</keyword>
<dbReference type="OrthoDB" id="9803889at2"/>
<name>A0A062U8L7_9PROT</name>
<dbReference type="GO" id="GO:0006260">
    <property type="term" value="P:DNA replication"/>
    <property type="evidence" value="ECO:0007669"/>
    <property type="project" value="UniProtKB-UniRule"/>
</dbReference>